<organism evidence="2 3">
    <name type="scientific">Chryseosolibacter indicus</name>
    <dbReference type="NCBI Taxonomy" id="2782351"/>
    <lineage>
        <taxon>Bacteria</taxon>
        <taxon>Pseudomonadati</taxon>
        <taxon>Bacteroidota</taxon>
        <taxon>Cytophagia</taxon>
        <taxon>Cytophagales</taxon>
        <taxon>Chryseotaleaceae</taxon>
        <taxon>Chryseosolibacter</taxon>
    </lineage>
</organism>
<dbReference type="PROSITE" id="PS51257">
    <property type="entry name" value="PROKAR_LIPOPROTEIN"/>
    <property type="match status" value="1"/>
</dbReference>
<accession>A0ABS5VXL3</accession>
<comment type="caution">
    <text evidence="2">The sequence shown here is derived from an EMBL/GenBank/DDBJ whole genome shotgun (WGS) entry which is preliminary data.</text>
</comment>
<evidence type="ECO:0000256" key="1">
    <source>
        <dbReference type="SAM" id="Phobius"/>
    </source>
</evidence>
<gene>
    <name evidence="2" type="ORF">KK060_22850</name>
</gene>
<proteinExistence type="predicted"/>
<sequence length="91" mass="10560">MLRSIQFITGLVILLACEILPFYFLSPSSDRQQNVISQTAYFISNNIFYFRTIGILILIFPAIHFFWFGSKTSKWLISLAIITYFVILISL</sequence>
<feature type="transmembrane region" description="Helical" evidence="1">
    <location>
        <begin position="73"/>
        <end position="90"/>
    </location>
</feature>
<name>A0ABS5VXL3_9BACT</name>
<feature type="transmembrane region" description="Helical" evidence="1">
    <location>
        <begin position="6"/>
        <end position="26"/>
    </location>
</feature>
<keyword evidence="1" id="KW-0472">Membrane</keyword>
<protein>
    <submittedName>
        <fullName evidence="2">Uncharacterized protein</fullName>
    </submittedName>
</protein>
<reference evidence="2 3" key="1">
    <citation type="submission" date="2021-05" db="EMBL/GenBank/DDBJ databases">
        <title>A Polyphasic approach of four new species of the genus Ohtaekwangia: Ohtaekwangia histidinii sp. nov., Ohtaekwangia cretensis sp. nov., Ohtaekwangia indiensis sp. nov., Ohtaekwangia reichenbachii sp. nov. from diverse environment.</title>
        <authorList>
            <person name="Octaviana S."/>
        </authorList>
    </citation>
    <scope>NUCLEOTIDE SEQUENCE [LARGE SCALE GENOMIC DNA]</scope>
    <source>
        <strain evidence="2 3">PWU20</strain>
    </source>
</reference>
<dbReference type="RefSeq" id="WP_254157155.1">
    <property type="nucleotide sequence ID" value="NZ_JAHESD010000086.1"/>
</dbReference>
<evidence type="ECO:0000313" key="2">
    <source>
        <dbReference type="EMBL" id="MBT1706149.1"/>
    </source>
</evidence>
<keyword evidence="3" id="KW-1185">Reference proteome</keyword>
<feature type="transmembrane region" description="Helical" evidence="1">
    <location>
        <begin position="47"/>
        <end position="67"/>
    </location>
</feature>
<dbReference type="Proteomes" id="UP000772618">
    <property type="component" value="Unassembled WGS sequence"/>
</dbReference>
<dbReference type="EMBL" id="JAHESD010000086">
    <property type="protein sequence ID" value="MBT1706149.1"/>
    <property type="molecule type" value="Genomic_DNA"/>
</dbReference>
<evidence type="ECO:0000313" key="3">
    <source>
        <dbReference type="Proteomes" id="UP000772618"/>
    </source>
</evidence>
<keyword evidence="1" id="KW-1133">Transmembrane helix</keyword>
<keyword evidence="1" id="KW-0812">Transmembrane</keyword>